<accession>A0A9P9ER79</accession>
<evidence type="ECO:0000313" key="3">
    <source>
        <dbReference type="Proteomes" id="UP000717696"/>
    </source>
</evidence>
<proteinExistence type="predicted"/>
<organism evidence="2 3">
    <name type="scientific">Dactylonectria estremocensis</name>
    <dbReference type="NCBI Taxonomy" id="1079267"/>
    <lineage>
        <taxon>Eukaryota</taxon>
        <taxon>Fungi</taxon>
        <taxon>Dikarya</taxon>
        <taxon>Ascomycota</taxon>
        <taxon>Pezizomycotina</taxon>
        <taxon>Sordariomycetes</taxon>
        <taxon>Hypocreomycetidae</taxon>
        <taxon>Hypocreales</taxon>
        <taxon>Nectriaceae</taxon>
        <taxon>Dactylonectria</taxon>
    </lineage>
</organism>
<name>A0A9P9ER79_9HYPO</name>
<dbReference type="InterPro" id="IPR036291">
    <property type="entry name" value="NAD(P)-bd_dom_sf"/>
</dbReference>
<dbReference type="InterPro" id="IPR051783">
    <property type="entry name" value="NAD(P)-dependent_oxidoreduct"/>
</dbReference>
<reference evidence="2" key="1">
    <citation type="journal article" date="2021" name="Nat. Commun.">
        <title>Genetic determinants of endophytism in the Arabidopsis root mycobiome.</title>
        <authorList>
            <person name="Mesny F."/>
            <person name="Miyauchi S."/>
            <person name="Thiergart T."/>
            <person name="Pickel B."/>
            <person name="Atanasova L."/>
            <person name="Karlsson M."/>
            <person name="Huettel B."/>
            <person name="Barry K.W."/>
            <person name="Haridas S."/>
            <person name="Chen C."/>
            <person name="Bauer D."/>
            <person name="Andreopoulos W."/>
            <person name="Pangilinan J."/>
            <person name="LaButti K."/>
            <person name="Riley R."/>
            <person name="Lipzen A."/>
            <person name="Clum A."/>
            <person name="Drula E."/>
            <person name="Henrissat B."/>
            <person name="Kohler A."/>
            <person name="Grigoriev I.V."/>
            <person name="Martin F.M."/>
            <person name="Hacquard S."/>
        </authorList>
    </citation>
    <scope>NUCLEOTIDE SEQUENCE</scope>
    <source>
        <strain evidence="2">MPI-CAGE-AT-0021</strain>
    </source>
</reference>
<gene>
    <name evidence="2" type="ORF">B0J13DRAFT_501276</name>
</gene>
<evidence type="ECO:0000259" key="1">
    <source>
        <dbReference type="Pfam" id="PF01370"/>
    </source>
</evidence>
<dbReference type="PANTHER" id="PTHR48079:SF6">
    <property type="entry name" value="NAD(P)-BINDING DOMAIN-CONTAINING PROTEIN-RELATED"/>
    <property type="match status" value="1"/>
</dbReference>
<dbReference type="InterPro" id="IPR001509">
    <property type="entry name" value="Epimerase_deHydtase"/>
</dbReference>
<dbReference type="Gene3D" id="3.40.50.720">
    <property type="entry name" value="NAD(P)-binding Rossmann-like Domain"/>
    <property type="match status" value="1"/>
</dbReference>
<dbReference type="OrthoDB" id="10262413at2759"/>
<dbReference type="Pfam" id="PF01370">
    <property type="entry name" value="Epimerase"/>
    <property type="match status" value="1"/>
</dbReference>
<dbReference type="SUPFAM" id="SSF51735">
    <property type="entry name" value="NAD(P)-binding Rossmann-fold domains"/>
    <property type="match status" value="1"/>
</dbReference>
<dbReference type="AlphaFoldDB" id="A0A9P9ER79"/>
<evidence type="ECO:0000313" key="2">
    <source>
        <dbReference type="EMBL" id="KAH7145523.1"/>
    </source>
</evidence>
<dbReference type="GO" id="GO:0005737">
    <property type="term" value="C:cytoplasm"/>
    <property type="evidence" value="ECO:0007669"/>
    <property type="project" value="TreeGrafter"/>
</dbReference>
<feature type="domain" description="NAD-dependent epimerase/dehydratase" evidence="1">
    <location>
        <begin position="7"/>
        <end position="238"/>
    </location>
</feature>
<dbReference type="EMBL" id="JAGMUU010000009">
    <property type="protein sequence ID" value="KAH7145523.1"/>
    <property type="molecule type" value="Genomic_DNA"/>
</dbReference>
<keyword evidence="3" id="KW-1185">Reference proteome</keyword>
<dbReference type="GO" id="GO:0004029">
    <property type="term" value="F:aldehyde dehydrogenase (NAD+) activity"/>
    <property type="evidence" value="ECO:0007669"/>
    <property type="project" value="TreeGrafter"/>
</dbReference>
<dbReference type="PANTHER" id="PTHR48079">
    <property type="entry name" value="PROTEIN YEEZ"/>
    <property type="match status" value="1"/>
</dbReference>
<protein>
    <recommendedName>
        <fullName evidence="1">NAD-dependent epimerase/dehydratase domain-containing protein</fullName>
    </recommendedName>
</protein>
<comment type="caution">
    <text evidence="2">The sequence shown here is derived from an EMBL/GenBank/DDBJ whole genome shotgun (WGS) entry which is preliminary data.</text>
</comment>
<dbReference type="Proteomes" id="UP000717696">
    <property type="component" value="Unassembled WGS sequence"/>
</dbReference>
<sequence>MSYTKLLLTGATGYVGGTILTRLGTSPSEEIKQLTISVLVRKPEQAEVYSAKGITPILFQDLKDVKFLRQVASEHDIIIHTADSTNPEAAEAFIYGLADRAKTTGKAGELFHLSGTSSLGDNPITKRFLESREFSDEEDIYGYMKYREAIDSYSQRATDIKTVQIGEEVGVRTYIIKAPRIYGRGTGLFNQKSAHIPWLIAGALAVGQAEFIGDGAGIWDDVHITDVADLFEILLDKVLRAESIPSGSKGIYFAASLRHSWKELAEGIAAAGVKLGYLASSNPKQMSLEEAAQKYTGGNLLTAEVGLASNSLTIAKRAFEMGWKPKAREEDFQHSILEDFKLMYALKKADA</sequence>